<name>A0A221VXR4_9PSEU</name>
<gene>
    <name evidence="1" type="ORF">AHOG_03150</name>
</gene>
<keyword evidence="2" id="KW-1185">Reference proteome</keyword>
<dbReference type="EMBL" id="CP022521">
    <property type="protein sequence ID" value="ASO18288.1"/>
    <property type="molecule type" value="Genomic_DNA"/>
</dbReference>
<evidence type="ECO:0000313" key="1">
    <source>
        <dbReference type="EMBL" id="ASO18288.1"/>
    </source>
</evidence>
<evidence type="ECO:0000313" key="2">
    <source>
        <dbReference type="Proteomes" id="UP000204221"/>
    </source>
</evidence>
<sequence length="148" mass="15895">MSVRSVLRGGLAFLTVTQLAVGFVGLLLPRWFFAIPWVGMRMPYNEHLMLDYGAMNLATSVVLVTAVVVASCGLIRIALITYLVFAVSHLVIHTRFLHHLTPAEAVWLLVALSLAVVIPSVLLVLTTRLKDRCRCAAAGDTATAGGGP</sequence>
<dbReference type="RefSeq" id="WP_093944104.1">
    <property type="nucleotide sequence ID" value="NZ_CP022521.1"/>
</dbReference>
<dbReference type="AlphaFoldDB" id="A0A221VXR4"/>
<proteinExistence type="predicted"/>
<dbReference type="KEGG" id="ahg:AHOG_03150"/>
<protein>
    <submittedName>
        <fullName evidence="1">Uncharacterized protein</fullName>
    </submittedName>
</protein>
<organism evidence="1 2">
    <name type="scientific">Actinoalloteichus hoggarensis</name>
    <dbReference type="NCBI Taxonomy" id="1470176"/>
    <lineage>
        <taxon>Bacteria</taxon>
        <taxon>Bacillati</taxon>
        <taxon>Actinomycetota</taxon>
        <taxon>Actinomycetes</taxon>
        <taxon>Pseudonocardiales</taxon>
        <taxon>Pseudonocardiaceae</taxon>
        <taxon>Actinoalloteichus</taxon>
    </lineage>
</organism>
<reference evidence="1 2" key="1">
    <citation type="submission" date="2017-07" db="EMBL/GenBank/DDBJ databases">
        <title>Complete genome sequence of Actinoalloteichus hoggarensis DSM 45943, type strain of Actinoalloteichus hoggarensis.</title>
        <authorList>
            <person name="Ruckert C."/>
            <person name="Nouioui I."/>
            <person name="Willmese J."/>
            <person name="van Wezel G."/>
            <person name="Klenk H.-P."/>
            <person name="Kalinowski J."/>
            <person name="Zotchev S.B."/>
        </authorList>
    </citation>
    <scope>NUCLEOTIDE SEQUENCE [LARGE SCALE GENOMIC DNA]</scope>
    <source>
        <strain evidence="1 2">DSM 45943</strain>
    </source>
</reference>
<dbReference type="Proteomes" id="UP000204221">
    <property type="component" value="Chromosome"/>
</dbReference>
<accession>A0A221VXR4</accession>
<dbReference type="OrthoDB" id="74134at2"/>